<name>A0ABV7LUC1_9GAMM</name>
<gene>
    <name evidence="4" type="ORF">ACFOEV_18105</name>
</gene>
<dbReference type="RefSeq" id="WP_386776284.1">
    <property type="nucleotide sequence ID" value="NZ_JBHRUG010000031.1"/>
</dbReference>
<feature type="region of interest" description="Disordered" evidence="2">
    <location>
        <begin position="308"/>
        <end position="339"/>
    </location>
</feature>
<dbReference type="InterPro" id="IPR011330">
    <property type="entry name" value="Glyco_hydro/deAcase_b/a-brl"/>
</dbReference>
<comment type="caution">
    <text evidence="4">The sequence shown here is derived from an EMBL/GenBank/DDBJ whole genome shotgun (WGS) entry which is preliminary data.</text>
</comment>
<dbReference type="Gene3D" id="3.20.20.370">
    <property type="entry name" value="Glycoside hydrolase/deacetylase"/>
    <property type="match status" value="1"/>
</dbReference>
<dbReference type="CDD" id="cd10971">
    <property type="entry name" value="CE4_DAC_u2_5s"/>
    <property type="match status" value="1"/>
</dbReference>
<feature type="domain" description="NodB homology" evidence="3">
    <location>
        <begin position="65"/>
        <end position="339"/>
    </location>
</feature>
<dbReference type="PROSITE" id="PS51677">
    <property type="entry name" value="NODB"/>
    <property type="match status" value="1"/>
</dbReference>
<protein>
    <submittedName>
        <fullName evidence="4">Polysaccharide deacetylase family protein</fullName>
    </submittedName>
</protein>
<evidence type="ECO:0000313" key="4">
    <source>
        <dbReference type="EMBL" id="MFC3285518.1"/>
    </source>
</evidence>
<reference evidence="5" key="1">
    <citation type="journal article" date="2019" name="Int. J. Syst. Evol. Microbiol.">
        <title>The Global Catalogue of Microorganisms (GCM) 10K type strain sequencing project: providing services to taxonomists for standard genome sequencing and annotation.</title>
        <authorList>
            <consortium name="The Broad Institute Genomics Platform"/>
            <consortium name="The Broad Institute Genome Sequencing Center for Infectious Disease"/>
            <person name="Wu L."/>
            <person name="Ma J."/>
        </authorList>
    </citation>
    <scope>NUCLEOTIDE SEQUENCE [LARGE SCALE GENOMIC DNA]</scope>
    <source>
        <strain evidence="5">CECT 7698</strain>
    </source>
</reference>
<dbReference type="PANTHER" id="PTHR34216">
    <property type="match status" value="1"/>
</dbReference>
<evidence type="ECO:0000256" key="1">
    <source>
        <dbReference type="ARBA" id="ARBA00022729"/>
    </source>
</evidence>
<organism evidence="4 5">
    <name type="scientific">Litchfieldella rifensis</name>
    <dbReference type="NCBI Taxonomy" id="762643"/>
    <lineage>
        <taxon>Bacteria</taxon>
        <taxon>Pseudomonadati</taxon>
        <taxon>Pseudomonadota</taxon>
        <taxon>Gammaproteobacteria</taxon>
        <taxon>Oceanospirillales</taxon>
        <taxon>Halomonadaceae</taxon>
        <taxon>Litchfieldella</taxon>
    </lineage>
</organism>
<dbReference type="Pfam" id="PF01522">
    <property type="entry name" value="Polysacc_deac_1"/>
    <property type="match status" value="1"/>
</dbReference>
<dbReference type="SUPFAM" id="SSF88713">
    <property type="entry name" value="Glycoside hydrolase/deacetylase"/>
    <property type="match status" value="1"/>
</dbReference>
<evidence type="ECO:0000256" key="2">
    <source>
        <dbReference type="SAM" id="MobiDB-lite"/>
    </source>
</evidence>
<accession>A0ABV7LUC1</accession>
<dbReference type="InterPro" id="IPR002509">
    <property type="entry name" value="NODB_dom"/>
</dbReference>
<keyword evidence="5" id="KW-1185">Reference proteome</keyword>
<dbReference type="PANTHER" id="PTHR34216:SF7">
    <property type="entry name" value="POLY-BETA-1,6-N-ACETYL-D-GLUCOSAMINE N-DEACETYLASE"/>
    <property type="match status" value="1"/>
</dbReference>
<proteinExistence type="predicted"/>
<sequence>MPNRLTIVMYHYVRPLEASRYPRLKALELEHFRGQLDYIQRHYRVVSMEQVIAASRDARDALPAHPLLLTFDDGYRDHHDHVLPLLTQRGLQGSFFPPACAVLERRVLDVNKIHFILASVEDPGVLVDFIFSAMDEARVHYGLEPNHVYFSGLSSDSRYDDPPTTFVKRALQRELPEDFRQQLTERLFSQYVTSDEKAFAEELYMSEGQLRHLLEAGMFIGSHGDQHYWLNSLSPAHQIEEVERGLRFLEVLGACRDDWVMCYPYGGYDDSLLSILRARGCALGLTTEVALADLTANDPLILPRIDTNDLPTDVEAPPPMDFGGQGREPLFDAVSRETS</sequence>
<dbReference type="InterPro" id="IPR051398">
    <property type="entry name" value="Polysacch_Deacetylase"/>
</dbReference>
<evidence type="ECO:0000313" key="5">
    <source>
        <dbReference type="Proteomes" id="UP001595579"/>
    </source>
</evidence>
<keyword evidence="1" id="KW-0732">Signal</keyword>
<evidence type="ECO:0000259" key="3">
    <source>
        <dbReference type="PROSITE" id="PS51677"/>
    </source>
</evidence>
<dbReference type="Proteomes" id="UP001595579">
    <property type="component" value="Unassembled WGS sequence"/>
</dbReference>
<dbReference type="EMBL" id="JBHRUG010000031">
    <property type="protein sequence ID" value="MFC3285518.1"/>
    <property type="molecule type" value="Genomic_DNA"/>
</dbReference>